<dbReference type="KEGG" id="sale:EPH95_12770"/>
<evidence type="ECO:0000313" key="2">
    <source>
        <dbReference type="EMBL" id="QDI91942.1"/>
    </source>
</evidence>
<protein>
    <submittedName>
        <fullName evidence="2">Cystatin-like fold lipoprotein</fullName>
    </submittedName>
</protein>
<sequence>MEMDVSLDDGAWQVQELHEKINGYACFALVLVGCGSEYDEVIDEAITYYHEENANTDEEMEIRENADIKVWEDGRYISAVFYDKEGNEEGDFIIEELRGNFTDLRGDLDAARQSPNPDYQERFGEEID</sequence>
<dbReference type="EMBL" id="CP035485">
    <property type="protein sequence ID" value="QDI91942.1"/>
    <property type="molecule type" value="Genomic_DNA"/>
</dbReference>
<dbReference type="RefSeq" id="WP_142090464.1">
    <property type="nucleotide sequence ID" value="NZ_CP035485.1"/>
</dbReference>
<feature type="compositionally biased region" description="Basic and acidic residues" evidence="1">
    <location>
        <begin position="119"/>
        <end position="128"/>
    </location>
</feature>
<dbReference type="OrthoDB" id="2938702at2"/>
<name>A0A514LJD6_9BACI</name>
<keyword evidence="2" id="KW-0449">Lipoprotein</keyword>
<organism evidence="2 3">
    <name type="scientific">Salicibibacter halophilus</name>
    <dbReference type="NCBI Taxonomy" id="2502791"/>
    <lineage>
        <taxon>Bacteria</taxon>
        <taxon>Bacillati</taxon>
        <taxon>Bacillota</taxon>
        <taxon>Bacilli</taxon>
        <taxon>Bacillales</taxon>
        <taxon>Bacillaceae</taxon>
        <taxon>Salicibibacter</taxon>
    </lineage>
</organism>
<proteinExistence type="predicted"/>
<dbReference type="Proteomes" id="UP000319756">
    <property type="component" value="Chromosome"/>
</dbReference>
<keyword evidence="3" id="KW-1185">Reference proteome</keyword>
<dbReference type="AlphaFoldDB" id="A0A514LJD6"/>
<accession>A0A514LJD6</accession>
<feature type="region of interest" description="Disordered" evidence="1">
    <location>
        <begin position="106"/>
        <end position="128"/>
    </location>
</feature>
<evidence type="ECO:0000256" key="1">
    <source>
        <dbReference type="SAM" id="MobiDB-lite"/>
    </source>
</evidence>
<reference evidence="3" key="1">
    <citation type="submission" date="2019-01" db="EMBL/GenBank/DDBJ databases">
        <title>Genomic analysis of Salicibibacter sp. NKC3-5.</title>
        <authorList>
            <person name="Oh Y.J."/>
        </authorList>
    </citation>
    <scope>NUCLEOTIDE SEQUENCE [LARGE SCALE GENOMIC DNA]</scope>
    <source>
        <strain evidence="3">NKC3-5</strain>
    </source>
</reference>
<evidence type="ECO:0000313" key="3">
    <source>
        <dbReference type="Proteomes" id="UP000319756"/>
    </source>
</evidence>
<gene>
    <name evidence="2" type="ORF">EPH95_12770</name>
</gene>